<keyword evidence="3" id="KW-1185">Reference proteome</keyword>
<evidence type="ECO:0000313" key="3">
    <source>
        <dbReference type="Proteomes" id="UP001197974"/>
    </source>
</evidence>
<dbReference type="InterPro" id="IPR022525">
    <property type="entry name" value="GNAT_AblB"/>
</dbReference>
<evidence type="ECO:0000313" key="2">
    <source>
        <dbReference type="EMBL" id="WLR43323.1"/>
    </source>
</evidence>
<name>A0ABY9JYA3_9BACI</name>
<dbReference type="EMBL" id="CP129013">
    <property type="protein sequence ID" value="WLR43323.1"/>
    <property type="molecule type" value="Genomic_DNA"/>
</dbReference>
<reference evidence="2 3" key="1">
    <citation type="submission" date="2023-06" db="EMBL/GenBank/DDBJ databases">
        <title>Five Gram-positive bacteria isolated from mangrove sediments in Shenzhen, Guangdong, China.</title>
        <authorList>
            <person name="Yu S."/>
            <person name="Zheng W."/>
            <person name="Huang Y."/>
        </authorList>
    </citation>
    <scope>NUCLEOTIDE SEQUENCE [LARGE SCALE GENOMIC DNA]</scope>
    <source>
        <strain evidence="2 3">SaN35-3</strain>
    </source>
</reference>
<dbReference type="NCBIfam" id="TIGR03827">
    <property type="entry name" value="GNAT_ablB"/>
    <property type="match status" value="1"/>
</dbReference>
<dbReference type="InterPro" id="IPR016181">
    <property type="entry name" value="Acyl_CoA_acyltransferase"/>
</dbReference>
<organism evidence="2 3">
    <name type="scientific">Bacillus carboniphilus</name>
    <dbReference type="NCBI Taxonomy" id="86663"/>
    <lineage>
        <taxon>Bacteria</taxon>
        <taxon>Bacillati</taxon>
        <taxon>Bacillota</taxon>
        <taxon>Bacilli</taxon>
        <taxon>Bacillales</taxon>
        <taxon>Bacillaceae</taxon>
        <taxon>Bacillus</taxon>
    </lineage>
</organism>
<evidence type="ECO:0000259" key="1">
    <source>
        <dbReference type="PROSITE" id="PS51186"/>
    </source>
</evidence>
<feature type="domain" description="N-acetyltransferase" evidence="1">
    <location>
        <begin position="132"/>
        <end position="276"/>
    </location>
</feature>
<dbReference type="RefSeq" id="WP_226539643.1">
    <property type="nucleotide sequence ID" value="NZ_CP129013.1"/>
</dbReference>
<gene>
    <name evidence="2" type="primary">ablB</name>
    <name evidence="2" type="ORF">LC087_03800</name>
</gene>
<accession>A0ABY9JYA3</accession>
<proteinExistence type="predicted"/>
<dbReference type="PROSITE" id="PS51186">
    <property type="entry name" value="GNAT"/>
    <property type="match status" value="1"/>
</dbReference>
<dbReference type="InterPro" id="IPR000182">
    <property type="entry name" value="GNAT_dom"/>
</dbReference>
<dbReference type="Proteomes" id="UP001197974">
    <property type="component" value="Chromosome"/>
</dbReference>
<dbReference type="Pfam" id="PF13527">
    <property type="entry name" value="Acetyltransf_9"/>
    <property type="match status" value="1"/>
</dbReference>
<sequence length="285" mass="33338">MIKKQAEKKMLSSNSYGAMVTFDFFNERLKVDDYFGDCNRLALDLLKSAKEEKLNKIIVKTKQKHLPIWKKHFFHIEGVISNYFHGVDAYFVCHYLDENRMTSTSQFQQEQLLKEINEKSIMDASPLLDPSFHLREANEDDINSLVSLYQTVFKVYPTPLSNKQYLLESMRNGTFYYIVEKDNQIVSAASAEVNEQYHNAEITDCATLAHYRKHRLMRYILINIEKELMDKNIFCSYSIARASSFGMNAVLKQLGYQFGGVLYNNCFIYEDIENMSIWYKDLSSL</sequence>
<dbReference type="Gene3D" id="3.40.630.30">
    <property type="match status" value="1"/>
</dbReference>
<dbReference type="SUPFAM" id="SSF55729">
    <property type="entry name" value="Acyl-CoA N-acyltransferases (Nat)"/>
    <property type="match status" value="1"/>
</dbReference>
<protein>
    <submittedName>
        <fullName evidence="2">Beta-lysine N-acetyltransferase</fullName>
    </submittedName>
</protein>